<evidence type="ECO:0000313" key="4">
    <source>
        <dbReference type="Proteomes" id="UP001280121"/>
    </source>
</evidence>
<proteinExistence type="inferred from homology"/>
<organism evidence="3 4">
    <name type="scientific">Dipteronia dyeriana</name>
    <dbReference type="NCBI Taxonomy" id="168575"/>
    <lineage>
        <taxon>Eukaryota</taxon>
        <taxon>Viridiplantae</taxon>
        <taxon>Streptophyta</taxon>
        <taxon>Embryophyta</taxon>
        <taxon>Tracheophyta</taxon>
        <taxon>Spermatophyta</taxon>
        <taxon>Magnoliopsida</taxon>
        <taxon>eudicotyledons</taxon>
        <taxon>Gunneridae</taxon>
        <taxon>Pentapetalae</taxon>
        <taxon>rosids</taxon>
        <taxon>malvids</taxon>
        <taxon>Sapindales</taxon>
        <taxon>Sapindaceae</taxon>
        <taxon>Hippocastanoideae</taxon>
        <taxon>Acereae</taxon>
        <taxon>Dipteronia</taxon>
    </lineage>
</organism>
<dbReference type="GO" id="GO:0016491">
    <property type="term" value="F:oxidoreductase activity"/>
    <property type="evidence" value="ECO:0007669"/>
    <property type="project" value="InterPro"/>
</dbReference>
<dbReference type="SUPFAM" id="SSF49503">
    <property type="entry name" value="Cupredoxins"/>
    <property type="match status" value="1"/>
</dbReference>
<dbReference type="EMBL" id="JANJYI010000007">
    <property type="protein sequence ID" value="KAK2641576.1"/>
    <property type="molecule type" value="Genomic_DNA"/>
</dbReference>
<evidence type="ECO:0000256" key="1">
    <source>
        <dbReference type="ARBA" id="ARBA00010609"/>
    </source>
</evidence>
<evidence type="ECO:0000259" key="2">
    <source>
        <dbReference type="Pfam" id="PF07731"/>
    </source>
</evidence>
<dbReference type="Gene3D" id="2.60.40.420">
    <property type="entry name" value="Cupredoxins - blue copper proteins"/>
    <property type="match status" value="1"/>
</dbReference>
<dbReference type="GO" id="GO:0005507">
    <property type="term" value="F:copper ion binding"/>
    <property type="evidence" value="ECO:0007669"/>
    <property type="project" value="InterPro"/>
</dbReference>
<sequence>MILVQLQVRWSPKKRRNYNLQDVVSRHSIQVFPKLWAASMLTFDNAGMWNIISEMRDRAYLGQERYVSVYSPRRSLKEEYNIPDNAQLCGIVADMPKPEP</sequence>
<feature type="domain" description="Plastocyanin-like" evidence="2">
    <location>
        <begin position="10"/>
        <end position="71"/>
    </location>
</feature>
<accession>A0AAD9TSX0</accession>
<dbReference type="Proteomes" id="UP001280121">
    <property type="component" value="Unassembled WGS sequence"/>
</dbReference>
<evidence type="ECO:0000313" key="3">
    <source>
        <dbReference type="EMBL" id="KAK2641576.1"/>
    </source>
</evidence>
<dbReference type="AlphaFoldDB" id="A0AAD9TSX0"/>
<reference evidence="3" key="1">
    <citation type="journal article" date="2023" name="Plant J.">
        <title>Genome sequences and population genomics provide insights into the demographic history, inbreeding, and mutation load of two 'living fossil' tree species of Dipteronia.</title>
        <authorList>
            <person name="Feng Y."/>
            <person name="Comes H.P."/>
            <person name="Chen J."/>
            <person name="Zhu S."/>
            <person name="Lu R."/>
            <person name="Zhang X."/>
            <person name="Li P."/>
            <person name="Qiu J."/>
            <person name="Olsen K.M."/>
            <person name="Qiu Y."/>
        </authorList>
    </citation>
    <scope>NUCLEOTIDE SEQUENCE</scope>
    <source>
        <strain evidence="3">KIB01</strain>
    </source>
</reference>
<name>A0AAD9TSX0_9ROSI</name>
<dbReference type="InterPro" id="IPR011706">
    <property type="entry name" value="Cu-oxidase_C"/>
</dbReference>
<protein>
    <recommendedName>
        <fullName evidence="2">Plastocyanin-like domain-containing protein</fullName>
    </recommendedName>
</protein>
<comment type="similarity">
    <text evidence="1">Belongs to the multicopper oxidase family.</text>
</comment>
<keyword evidence="4" id="KW-1185">Reference proteome</keyword>
<comment type="caution">
    <text evidence="3">The sequence shown here is derived from an EMBL/GenBank/DDBJ whole genome shotgun (WGS) entry which is preliminary data.</text>
</comment>
<dbReference type="InterPro" id="IPR008972">
    <property type="entry name" value="Cupredoxin"/>
</dbReference>
<dbReference type="Pfam" id="PF07731">
    <property type="entry name" value="Cu-oxidase_2"/>
    <property type="match status" value="1"/>
</dbReference>
<gene>
    <name evidence="3" type="ORF">Ddye_023339</name>
</gene>